<protein>
    <submittedName>
        <fullName evidence="4">Pseudouridine synthase</fullName>
    </submittedName>
</protein>
<dbReference type="Pfam" id="PF00849">
    <property type="entry name" value="PseudoU_synth_2"/>
    <property type="match status" value="1"/>
</dbReference>
<dbReference type="KEGG" id="mvo:Mvol_0789"/>
<dbReference type="STRING" id="456320.Mvol_0789"/>
<comment type="similarity">
    <text evidence="1">Belongs to the pseudouridine synthase RluA family.</text>
</comment>
<dbReference type="GO" id="GO:0003723">
    <property type="term" value="F:RNA binding"/>
    <property type="evidence" value="ECO:0007669"/>
    <property type="project" value="InterPro"/>
</dbReference>
<evidence type="ECO:0000313" key="5">
    <source>
        <dbReference type="Proteomes" id="UP000007722"/>
    </source>
</evidence>
<dbReference type="EMBL" id="CP002057">
    <property type="protein sequence ID" value="ADI36448.1"/>
    <property type="molecule type" value="Genomic_DNA"/>
</dbReference>
<dbReference type="GO" id="GO:0000455">
    <property type="term" value="P:enzyme-directed rRNA pseudouridine synthesis"/>
    <property type="evidence" value="ECO:0007669"/>
    <property type="project" value="TreeGrafter"/>
</dbReference>
<dbReference type="eggNOG" id="arCOG06660">
    <property type="taxonomic scope" value="Archaea"/>
</dbReference>
<evidence type="ECO:0000313" key="4">
    <source>
        <dbReference type="EMBL" id="ADI36448.1"/>
    </source>
</evidence>
<evidence type="ECO:0000256" key="1">
    <source>
        <dbReference type="ARBA" id="ARBA00010876"/>
    </source>
</evidence>
<dbReference type="InterPro" id="IPR006145">
    <property type="entry name" value="PsdUridine_synth_RsuA/RluA"/>
</dbReference>
<dbReference type="GO" id="GO:0009982">
    <property type="term" value="F:pseudouridine synthase activity"/>
    <property type="evidence" value="ECO:0007669"/>
    <property type="project" value="InterPro"/>
</dbReference>
<keyword evidence="2" id="KW-0413">Isomerase</keyword>
<evidence type="ECO:0000256" key="2">
    <source>
        <dbReference type="ARBA" id="ARBA00023235"/>
    </source>
</evidence>
<dbReference type="PANTHER" id="PTHR21600">
    <property type="entry name" value="MITOCHONDRIAL RNA PSEUDOURIDINE SYNTHASE"/>
    <property type="match status" value="1"/>
</dbReference>
<dbReference type="CDD" id="cd02869">
    <property type="entry name" value="PseudoU_synth_RluA_like"/>
    <property type="match status" value="1"/>
</dbReference>
<dbReference type="InterPro" id="IPR006224">
    <property type="entry name" value="PsdUridine_synth_RluA-like_CS"/>
</dbReference>
<feature type="domain" description="Pseudouridine synthase RsuA/RluA-like" evidence="3">
    <location>
        <begin position="112"/>
        <end position="307"/>
    </location>
</feature>
<proteinExistence type="inferred from homology"/>
<dbReference type="Proteomes" id="UP000007722">
    <property type="component" value="Chromosome"/>
</dbReference>
<accession>D7DTI8</accession>
<dbReference type="PANTHER" id="PTHR21600:SF44">
    <property type="entry name" value="RIBOSOMAL LARGE SUBUNIT PSEUDOURIDINE SYNTHASE D"/>
    <property type="match status" value="1"/>
</dbReference>
<dbReference type="OrthoDB" id="60535at2157"/>
<dbReference type="InterPro" id="IPR050188">
    <property type="entry name" value="RluA_PseudoU_synthase"/>
</dbReference>
<sequence>MVLSSTLNPKIEGDINNLVIELNSKNNKNNQLIGKKLLEILQIIGLSRKSINKFDKNKYILVNNKYISLKSKIKDNETITIYLGKNIETDENLINNTELDNTPMDIMYEDMDILVVNKPKNMVVHPTKTIKSGTLANAIMDYQNHNKSESERFKIRFINRIDMDTTGIVLIAKNSFAHQKIANQFQGCMKKEYLAVISGNMDVDNLDTNLNNSLDTELNNNLNDEKYNLPLNLRLKIYKENNSKFSVIIFDRDTDELIEHTNFEIIKNTKDTKDNKDNKDTEISNNFTLIKASLITGKTHQIRRHLAYLGFSIVGDELYTNNNELNDNFKNYSLMLHSYKTTFIHPRTNELIELIEEPPKDFKILLGDDFEL</sequence>
<organism evidence="4 5">
    <name type="scientific">Methanococcus voltae (strain ATCC BAA-1334 / A3)</name>
    <dbReference type="NCBI Taxonomy" id="456320"/>
    <lineage>
        <taxon>Archaea</taxon>
        <taxon>Methanobacteriati</taxon>
        <taxon>Methanobacteriota</taxon>
        <taxon>Methanomada group</taxon>
        <taxon>Methanococci</taxon>
        <taxon>Methanococcales</taxon>
        <taxon>Methanococcaceae</taxon>
        <taxon>Methanococcus</taxon>
    </lineage>
</organism>
<dbReference type="Gene3D" id="3.30.2350.10">
    <property type="entry name" value="Pseudouridine synthase"/>
    <property type="match status" value="1"/>
</dbReference>
<reference evidence="4 5" key="1">
    <citation type="submission" date="2010-05" db="EMBL/GenBank/DDBJ databases">
        <title>Complete sequence of Methanococcus voltae A3.</title>
        <authorList>
            <consortium name="US DOE Joint Genome Institute"/>
            <person name="Lucas S."/>
            <person name="Copeland A."/>
            <person name="Lapidus A."/>
            <person name="Cheng J.-F."/>
            <person name="Bruce D."/>
            <person name="Goodwin L."/>
            <person name="Pitluck S."/>
            <person name="Lowry S."/>
            <person name="Clum A."/>
            <person name="Land M."/>
            <person name="Hauser L."/>
            <person name="Kyrpides N."/>
            <person name="Mikhailova N."/>
            <person name="Whitman W.B."/>
            <person name="Woyke T."/>
        </authorList>
    </citation>
    <scope>NUCLEOTIDE SEQUENCE [LARGE SCALE GENOMIC DNA]</scope>
    <source>
        <strain evidence="5">ATCC BAA-1334 / A3</strain>
    </source>
</reference>
<keyword evidence="5" id="KW-1185">Reference proteome</keyword>
<dbReference type="InParanoid" id="D7DTI8"/>
<dbReference type="InterPro" id="IPR020103">
    <property type="entry name" value="PsdUridine_synth_cat_dom_sf"/>
</dbReference>
<name>D7DTI8_METV3</name>
<dbReference type="PROSITE" id="PS01129">
    <property type="entry name" value="PSI_RLU"/>
    <property type="match status" value="1"/>
</dbReference>
<dbReference type="SUPFAM" id="SSF55120">
    <property type="entry name" value="Pseudouridine synthase"/>
    <property type="match status" value="1"/>
</dbReference>
<gene>
    <name evidence="4" type="ordered locus">Mvol_0789</name>
</gene>
<evidence type="ECO:0000259" key="3">
    <source>
        <dbReference type="Pfam" id="PF00849"/>
    </source>
</evidence>
<dbReference type="HOGENOM" id="CLU_016902_4_4_2"/>
<dbReference type="AlphaFoldDB" id="D7DTI8"/>